<dbReference type="AlphaFoldDB" id="A0A0F9UMK3"/>
<accession>A0A0F9UMK3</accession>
<protein>
    <recommendedName>
        <fullName evidence="2">Fe2OG dioxygenase domain-containing protein</fullName>
    </recommendedName>
</protein>
<organism evidence="1">
    <name type="scientific">marine sediment metagenome</name>
    <dbReference type="NCBI Taxonomy" id="412755"/>
    <lineage>
        <taxon>unclassified sequences</taxon>
        <taxon>metagenomes</taxon>
        <taxon>ecological metagenomes</taxon>
    </lineage>
</organism>
<reference evidence="1" key="1">
    <citation type="journal article" date="2015" name="Nature">
        <title>Complex archaea that bridge the gap between prokaryotes and eukaryotes.</title>
        <authorList>
            <person name="Spang A."/>
            <person name="Saw J.H."/>
            <person name="Jorgensen S.L."/>
            <person name="Zaremba-Niedzwiedzka K."/>
            <person name="Martijn J."/>
            <person name="Lind A.E."/>
            <person name="van Eijk R."/>
            <person name="Schleper C."/>
            <person name="Guy L."/>
            <person name="Ettema T.J."/>
        </authorList>
    </citation>
    <scope>NUCLEOTIDE SEQUENCE</scope>
</reference>
<evidence type="ECO:0008006" key="2">
    <source>
        <dbReference type="Google" id="ProtNLM"/>
    </source>
</evidence>
<name>A0A0F9UMK3_9ZZZZ</name>
<proteinExistence type="predicted"/>
<gene>
    <name evidence="1" type="ORF">LCGC14_0588390</name>
</gene>
<evidence type="ECO:0000313" key="1">
    <source>
        <dbReference type="EMBL" id="KKN54828.1"/>
    </source>
</evidence>
<comment type="caution">
    <text evidence="1">The sequence shown here is derived from an EMBL/GenBank/DDBJ whole genome shotgun (WGS) entry which is preliminary data.</text>
</comment>
<dbReference type="EMBL" id="LAZR01000910">
    <property type="protein sequence ID" value="KKN54828.1"/>
    <property type="molecule type" value="Genomic_DNA"/>
</dbReference>
<sequence length="128" mass="14848">MLAVLRDCMFFLSKLFCWERGRQKSGYDKMLICGATWPIKFDTYLLKFPQGSEIAPHTDKVESGKHYRLNIVLKKADLGGEFICSNPIFETKRIKLFRPDVSEHQVSKVIKGNRYLLSIGWIKRSSKC</sequence>